<dbReference type="InterPro" id="IPR011990">
    <property type="entry name" value="TPR-like_helical_dom_sf"/>
</dbReference>
<dbReference type="SMART" id="SM00028">
    <property type="entry name" value="TPR"/>
    <property type="match status" value="4"/>
</dbReference>
<proteinExistence type="predicted"/>
<dbReference type="PANTHER" id="PTHR12558:SF13">
    <property type="entry name" value="CELL DIVISION CYCLE PROTEIN 27 HOMOLOG"/>
    <property type="match status" value="1"/>
</dbReference>
<dbReference type="Proteomes" id="UP000297861">
    <property type="component" value="Unassembled WGS sequence"/>
</dbReference>
<dbReference type="AlphaFoldDB" id="A0A4Y8L7J5"/>
<dbReference type="Gene3D" id="1.25.40.10">
    <property type="entry name" value="Tetratricopeptide repeat domain"/>
    <property type="match status" value="2"/>
</dbReference>
<dbReference type="Pfam" id="PF14559">
    <property type="entry name" value="TPR_19"/>
    <property type="match status" value="1"/>
</dbReference>
<feature type="repeat" description="TPR" evidence="1">
    <location>
        <begin position="603"/>
        <end position="636"/>
    </location>
</feature>
<evidence type="ECO:0000313" key="2">
    <source>
        <dbReference type="EMBL" id="TFD98609.1"/>
    </source>
</evidence>
<comment type="caution">
    <text evidence="2">The sequence shown here is derived from an EMBL/GenBank/DDBJ whole genome shotgun (WGS) entry which is preliminary data.</text>
</comment>
<dbReference type="STRING" id="1121485.GCA_000426485_00873"/>
<protein>
    <submittedName>
        <fullName evidence="2">Tetratricopeptide repeat protein</fullName>
    </submittedName>
</protein>
<dbReference type="EMBL" id="SOML01000001">
    <property type="protein sequence ID" value="TFD98609.1"/>
    <property type="molecule type" value="Genomic_DNA"/>
</dbReference>
<dbReference type="PANTHER" id="PTHR12558">
    <property type="entry name" value="CELL DIVISION CYCLE 16,23,27"/>
    <property type="match status" value="1"/>
</dbReference>
<dbReference type="RefSeq" id="WP_134435180.1">
    <property type="nucleotide sequence ID" value="NZ_SOML01000001.1"/>
</dbReference>
<sequence>MSSTEILNIKKNILDKLSKRQLKDAFELLTKLVVNVQDWRISERLSELETNYTYMLHYQFEGLEDTQKDTIYNNILRTLYEITDDSSDELLSIDSSNLFYERLRIMAARPVITFSDFIKQLKEISASLSVLELLDDSETSRIQKRDLAIKRERISSDMFNFVFTSPRANVGDEEEYLSFISNQDVPVREKSLFISAITMSLFHRFDSGKVTVLIEACKASDITIRQRAIVGLIIVLQMYDKRWKLYPECHFRLEALIENDSFKKSILTVVKQLIRSRETEEISRKLTEEIIPEMMKFNSLAGKKLNMEDLMGETDFADKNPDWKKELENSGLANKLQEYSSLQMEGADVFHSTFANLKNFTFFGDMSNWFLPFDTTYSELQTIFSSKEGTSGFLQTAVLNSGHMCNSDKYSFALSLLQIPSAQREMMSMRFNEESEQLKELQRDAESLNPTIAEDVISNQYIQDLYRFFKLYPYRSNFFDIFTLRLNFYDLNSISPLIAGKENMLQIANFCFDKNFFSDALPVYQKLVKIHIEDSDIWQKIGYCKQILNDLQGALDAYLQAEVFSPNNSWIIKRIAQTYRSLKDPKHSLEYYQRAAQLNPNNLNLELNIGHCYLELGEYEQALNCYFKVEVLETKSNKAWRPIAWTAFLLRKFDVAEKYYQQILSDKPNAHDFLNAGHVQLCLNNKKTALSHYLNVISKLSGFDQFLKLFEDDKAELISAGIDESFLPLLFDEIRYKLD</sequence>
<evidence type="ECO:0000313" key="3">
    <source>
        <dbReference type="Proteomes" id="UP000297861"/>
    </source>
</evidence>
<dbReference type="SUPFAM" id="SSF48452">
    <property type="entry name" value="TPR-like"/>
    <property type="match status" value="1"/>
</dbReference>
<feature type="repeat" description="TPR" evidence="1">
    <location>
        <begin position="569"/>
        <end position="602"/>
    </location>
</feature>
<reference evidence="2 3" key="1">
    <citation type="submission" date="2019-03" db="EMBL/GenBank/DDBJ databases">
        <title>San Antonio Military Medical Center submission to MRSN (WRAIR), pending publication.</title>
        <authorList>
            <person name="Blyth D.M."/>
            <person name="Mccarthy S.L."/>
            <person name="Schall S.E."/>
            <person name="Stam J.A."/>
            <person name="Ong A.C."/>
            <person name="Mcgann P.T."/>
        </authorList>
    </citation>
    <scope>NUCLEOTIDE SEQUENCE [LARGE SCALE GENOMIC DNA]</scope>
    <source>
        <strain evidence="2 3">MRSN571793</strain>
    </source>
</reference>
<dbReference type="PROSITE" id="PS50005">
    <property type="entry name" value="TPR"/>
    <property type="match status" value="2"/>
</dbReference>
<keyword evidence="1" id="KW-0802">TPR repeat</keyword>
<gene>
    <name evidence="2" type="ORF">E2605_00560</name>
</gene>
<dbReference type="OrthoDB" id="1108959at2"/>
<evidence type="ECO:0000256" key="1">
    <source>
        <dbReference type="PROSITE-ProRule" id="PRU00339"/>
    </source>
</evidence>
<keyword evidence="3" id="KW-1185">Reference proteome</keyword>
<name>A0A4Y8L7J5_9BACT</name>
<accession>A0A4Y8L7J5</accession>
<organism evidence="2 3">
    <name type="scientific">Dysgonomonas capnocytophagoides</name>
    <dbReference type="NCBI Taxonomy" id="45254"/>
    <lineage>
        <taxon>Bacteria</taxon>
        <taxon>Pseudomonadati</taxon>
        <taxon>Bacteroidota</taxon>
        <taxon>Bacteroidia</taxon>
        <taxon>Bacteroidales</taxon>
        <taxon>Dysgonomonadaceae</taxon>
        <taxon>Dysgonomonas</taxon>
    </lineage>
</organism>
<dbReference type="InterPro" id="IPR019734">
    <property type="entry name" value="TPR_rpt"/>
</dbReference>